<organism evidence="1 2">
    <name type="scientific">Kingella pumchi</name>
    <dbReference type="NCBI Taxonomy" id="2779506"/>
    <lineage>
        <taxon>Bacteria</taxon>
        <taxon>Pseudomonadati</taxon>
        <taxon>Pseudomonadota</taxon>
        <taxon>Betaproteobacteria</taxon>
        <taxon>Neisseriales</taxon>
        <taxon>Neisseriaceae</taxon>
        <taxon>Kingella</taxon>
    </lineage>
</organism>
<comment type="caution">
    <text evidence="1">The sequence shown here is derived from an EMBL/GenBank/DDBJ whole genome shotgun (WGS) entry which is preliminary data.</text>
</comment>
<gene>
    <name evidence="1" type="ORF">MB824_09455</name>
</gene>
<sequence>MQPESTELLFRVNGIPQGKARPRFTKAGRSYTPANTRRYEADVREAALKAAAIQGYTKADKHTALAVSVTAWFPVPASWPKKKRAAAMAGDIYPTAKPDADNIAKAILDALNGIAFHDDKQVADCRIGKRYTFRDDDSPRIVVHIAPMKTFAQLRDEALAGSLKDGVGHD</sequence>
<evidence type="ECO:0000313" key="2">
    <source>
        <dbReference type="Proteomes" id="UP001298424"/>
    </source>
</evidence>
<protein>
    <submittedName>
        <fullName evidence="1">RusA family crossover junction endodeoxyribonuclease</fullName>
    </submittedName>
</protein>
<dbReference type="EMBL" id="JAKOOW010000033">
    <property type="protein sequence ID" value="MCG6504722.1"/>
    <property type="molecule type" value="Genomic_DNA"/>
</dbReference>
<dbReference type="InterPro" id="IPR036614">
    <property type="entry name" value="RusA-like_sf"/>
</dbReference>
<dbReference type="SUPFAM" id="SSF103084">
    <property type="entry name" value="Holliday junction resolvase RusA"/>
    <property type="match status" value="1"/>
</dbReference>
<reference evidence="1 2" key="1">
    <citation type="submission" date="2022-02" db="EMBL/GenBank/DDBJ databases">
        <title>Genome sequence data of Kingella unionensis sp. nov. strain CICC 24913 (CCUG 75125).</title>
        <authorList>
            <person name="Xiao M."/>
        </authorList>
    </citation>
    <scope>NUCLEOTIDE SEQUENCE [LARGE SCALE GENOMIC DNA]</scope>
    <source>
        <strain evidence="1 2">CICC 24913</strain>
    </source>
</reference>
<dbReference type="Pfam" id="PF05866">
    <property type="entry name" value="RusA"/>
    <property type="match status" value="1"/>
</dbReference>
<dbReference type="Gene3D" id="3.30.1330.70">
    <property type="entry name" value="Holliday junction resolvase RusA"/>
    <property type="match status" value="1"/>
</dbReference>
<accession>A0ABS9NPL6</accession>
<keyword evidence="2" id="KW-1185">Reference proteome</keyword>
<proteinExistence type="predicted"/>
<dbReference type="RefSeq" id="WP_238748254.1">
    <property type="nucleotide sequence ID" value="NZ_JAKOOW010000033.1"/>
</dbReference>
<name>A0ABS9NPL6_9NEIS</name>
<dbReference type="InterPro" id="IPR008822">
    <property type="entry name" value="Endonuclease_RusA-like"/>
</dbReference>
<evidence type="ECO:0000313" key="1">
    <source>
        <dbReference type="EMBL" id="MCG6504722.1"/>
    </source>
</evidence>
<dbReference type="Proteomes" id="UP001298424">
    <property type="component" value="Unassembled WGS sequence"/>
</dbReference>